<gene>
    <name evidence="2" type="ORF">NDU88_003113</name>
</gene>
<feature type="compositionally biased region" description="Polar residues" evidence="1">
    <location>
        <begin position="120"/>
        <end position="138"/>
    </location>
</feature>
<feature type="compositionally biased region" description="Basic and acidic residues" evidence="1">
    <location>
        <begin position="161"/>
        <end position="173"/>
    </location>
</feature>
<feature type="compositionally biased region" description="Basic and acidic residues" evidence="1">
    <location>
        <begin position="89"/>
        <end position="104"/>
    </location>
</feature>
<accession>A0AAV7T440</accession>
<organism evidence="2 3">
    <name type="scientific">Pleurodeles waltl</name>
    <name type="common">Iberian ribbed newt</name>
    <dbReference type="NCBI Taxonomy" id="8319"/>
    <lineage>
        <taxon>Eukaryota</taxon>
        <taxon>Metazoa</taxon>
        <taxon>Chordata</taxon>
        <taxon>Craniata</taxon>
        <taxon>Vertebrata</taxon>
        <taxon>Euteleostomi</taxon>
        <taxon>Amphibia</taxon>
        <taxon>Batrachia</taxon>
        <taxon>Caudata</taxon>
        <taxon>Salamandroidea</taxon>
        <taxon>Salamandridae</taxon>
        <taxon>Pleurodelinae</taxon>
        <taxon>Pleurodeles</taxon>
    </lineage>
</organism>
<feature type="compositionally biased region" description="Basic residues" evidence="1">
    <location>
        <begin position="37"/>
        <end position="46"/>
    </location>
</feature>
<dbReference type="EMBL" id="JANPWB010000007">
    <property type="protein sequence ID" value="KAJ1171243.1"/>
    <property type="molecule type" value="Genomic_DNA"/>
</dbReference>
<feature type="region of interest" description="Disordered" evidence="1">
    <location>
        <begin position="23"/>
        <end position="203"/>
    </location>
</feature>
<reference evidence="2" key="1">
    <citation type="journal article" date="2022" name="bioRxiv">
        <title>Sequencing and chromosome-scale assembly of the giantPleurodeles waltlgenome.</title>
        <authorList>
            <person name="Brown T."/>
            <person name="Elewa A."/>
            <person name="Iarovenko S."/>
            <person name="Subramanian E."/>
            <person name="Araus A.J."/>
            <person name="Petzold A."/>
            <person name="Susuki M."/>
            <person name="Suzuki K.-i.T."/>
            <person name="Hayashi T."/>
            <person name="Toyoda A."/>
            <person name="Oliveira C."/>
            <person name="Osipova E."/>
            <person name="Leigh N.D."/>
            <person name="Simon A."/>
            <person name="Yun M.H."/>
        </authorList>
    </citation>
    <scope>NUCLEOTIDE SEQUENCE</scope>
    <source>
        <strain evidence="2">20211129_DDA</strain>
        <tissue evidence="2">Liver</tissue>
    </source>
</reference>
<proteinExistence type="predicted"/>
<evidence type="ECO:0000313" key="3">
    <source>
        <dbReference type="Proteomes" id="UP001066276"/>
    </source>
</evidence>
<protein>
    <submittedName>
        <fullName evidence="2">Uncharacterized protein</fullName>
    </submittedName>
</protein>
<dbReference type="AlphaFoldDB" id="A0AAV7T440"/>
<dbReference type="Proteomes" id="UP001066276">
    <property type="component" value="Chromosome 4_1"/>
</dbReference>
<feature type="compositionally biased region" description="Basic residues" evidence="1">
    <location>
        <begin position="72"/>
        <end position="88"/>
    </location>
</feature>
<sequence>MPASGVRGSLDYHIRLVADTALAKARNHRELRGPERKPRRGPKQKRTGCGTQKQKDGGGTEVPPQKLAPHSHPFRPCRKWGAGRKWKGGAKEKDKRGKGKEGHQGRWVGEGQQGSEDRCQWNTGTTRTSKNNRSVTNSKKARTVAVGHQNNEDQQEQQRTGAKDCRSSEDHRSHVATPPGCFRRSGDRSSTTREQQARGAAKE</sequence>
<evidence type="ECO:0000256" key="1">
    <source>
        <dbReference type="SAM" id="MobiDB-lite"/>
    </source>
</evidence>
<comment type="caution">
    <text evidence="2">The sequence shown here is derived from an EMBL/GenBank/DDBJ whole genome shotgun (WGS) entry which is preliminary data.</text>
</comment>
<evidence type="ECO:0000313" key="2">
    <source>
        <dbReference type="EMBL" id="KAJ1171243.1"/>
    </source>
</evidence>
<keyword evidence="3" id="KW-1185">Reference proteome</keyword>
<name>A0AAV7T440_PLEWA</name>